<keyword evidence="2" id="KW-1185">Reference proteome</keyword>
<comment type="caution">
    <text evidence="1">The sequence shown here is derived from an EMBL/GenBank/DDBJ whole genome shotgun (WGS) entry which is preliminary data.</text>
</comment>
<evidence type="ECO:0000313" key="1">
    <source>
        <dbReference type="EMBL" id="NXC45415.1"/>
    </source>
</evidence>
<name>A0A851P308_9GALL</name>
<dbReference type="PANTHER" id="PTHR35664">
    <property type="entry name" value="SPERMATID-SPECIFIC MANCHETTE-RELATED PROTEIN 1"/>
    <property type="match status" value="1"/>
</dbReference>
<evidence type="ECO:0000313" key="2">
    <source>
        <dbReference type="Proteomes" id="UP000613066"/>
    </source>
</evidence>
<accession>A0A851P308</accession>
<dbReference type="Proteomes" id="UP000613066">
    <property type="component" value="Unassembled WGS sequence"/>
</dbReference>
<dbReference type="InterPro" id="IPR028195">
    <property type="entry name" value="SPMIP6"/>
</dbReference>
<sequence>MFLFSQKHRTPVSTYTDSYRPPCTLTKSIRERAPLSLCKENKFVTQGLTMTQEKNTLSQGQPDKLIKAVMQEYLYWNAVDPTAYWPEKYWLTRPEEKYNPVLVNEDKYISWRTGPYNSAAWNKYCTYLPLPPKEKRMETFLRSIPVPYPPKPACLNDYEKEVVADMLRRVSRLSPPSVQPVYSMSGRKPFQGYYSPCSGRHYCLRGMDYYVDGDPSIRRHLNTLAERTVRLGWDGTSWEWINGCFGSIPCCNYSLTAIPCAPTRPPQPSYQYMSPRWDSSHFKKLGGVQRGSFTIHPEFSSEAYSALA</sequence>
<dbReference type="GO" id="GO:0043014">
    <property type="term" value="F:alpha-tubulin binding"/>
    <property type="evidence" value="ECO:0007669"/>
    <property type="project" value="TreeGrafter"/>
</dbReference>
<dbReference type="OrthoDB" id="9820464at2759"/>
<gene>
    <name evidence="1" type="primary">Smrp1</name>
    <name evidence="1" type="ORF">PENPIL_R06986</name>
</gene>
<protein>
    <submittedName>
        <fullName evidence="1">SMRP1 protein</fullName>
    </submittedName>
</protein>
<reference evidence="1" key="1">
    <citation type="submission" date="2019-09" db="EMBL/GenBank/DDBJ databases">
        <title>Bird 10,000 Genomes (B10K) Project - Family phase.</title>
        <authorList>
            <person name="Zhang G."/>
        </authorList>
    </citation>
    <scope>NUCLEOTIDE SEQUENCE</scope>
    <source>
        <strain evidence="1">B10K-DU-001-08</strain>
        <tissue evidence="1">Muscle</tissue>
    </source>
</reference>
<dbReference type="GO" id="GO:0048471">
    <property type="term" value="C:perinuclear region of cytoplasm"/>
    <property type="evidence" value="ECO:0007669"/>
    <property type="project" value="TreeGrafter"/>
</dbReference>
<dbReference type="Pfam" id="PF15181">
    <property type="entry name" value="SMRP1"/>
    <property type="match status" value="1"/>
</dbReference>
<feature type="non-terminal residue" evidence="1">
    <location>
        <position position="308"/>
    </location>
</feature>
<dbReference type="AlphaFoldDB" id="A0A851P308"/>
<dbReference type="PANTHER" id="PTHR35664:SF1">
    <property type="entry name" value="SPERMATID-SPECIFIC MANCHETTE-RELATED PROTEIN 1"/>
    <property type="match status" value="1"/>
</dbReference>
<feature type="non-terminal residue" evidence="1">
    <location>
        <position position="1"/>
    </location>
</feature>
<organism evidence="1 2">
    <name type="scientific">Penelope pileata</name>
    <dbReference type="NCBI Taxonomy" id="1118817"/>
    <lineage>
        <taxon>Eukaryota</taxon>
        <taxon>Metazoa</taxon>
        <taxon>Chordata</taxon>
        <taxon>Craniata</taxon>
        <taxon>Vertebrata</taxon>
        <taxon>Euteleostomi</taxon>
        <taxon>Archelosauria</taxon>
        <taxon>Archosauria</taxon>
        <taxon>Dinosauria</taxon>
        <taxon>Saurischia</taxon>
        <taxon>Theropoda</taxon>
        <taxon>Coelurosauria</taxon>
        <taxon>Aves</taxon>
        <taxon>Neognathae</taxon>
        <taxon>Galloanserae</taxon>
        <taxon>Galliformes</taxon>
        <taxon>Cracidae</taxon>
        <taxon>Penelope</taxon>
    </lineage>
</organism>
<dbReference type="GO" id="GO:0002177">
    <property type="term" value="C:manchette"/>
    <property type="evidence" value="ECO:0007669"/>
    <property type="project" value="TreeGrafter"/>
</dbReference>
<dbReference type="EMBL" id="WBMW01003622">
    <property type="protein sequence ID" value="NXC45415.1"/>
    <property type="molecule type" value="Genomic_DNA"/>
</dbReference>
<proteinExistence type="predicted"/>